<name>A0A3S5CCW2_9PLAT</name>
<protein>
    <submittedName>
        <fullName evidence="2">Uncharacterized protein</fullName>
    </submittedName>
</protein>
<reference evidence="2" key="1">
    <citation type="submission" date="2018-11" db="EMBL/GenBank/DDBJ databases">
        <authorList>
            <consortium name="Pathogen Informatics"/>
        </authorList>
    </citation>
    <scope>NUCLEOTIDE SEQUENCE</scope>
</reference>
<dbReference type="AlphaFoldDB" id="A0A3S5CCW2"/>
<evidence type="ECO:0000313" key="2">
    <source>
        <dbReference type="EMBL" id="VEL10643.1"/>
    </source>
</evidence>
<feature type="region of interest" description="Disordered" evidence="1">
    <location>
        <begin position="1"/>
        <end position="61"/>
    </location>
</feature>
<dbReference type="EMBL" id="CAAALY010009567">
    <property type="protein sequence ID" value="VEL10643.1"/>
    <property type="molecule type" value="Genomic_DNA"/>
</dbReference>
<evidence type="ECO:0000313" key="3">
    <source>
        <dbReference type="Proteomes" id="UP000784294"/>
    </source>
</evidence>
<evidence type="ECO:0000256" key="1">
    <source>
        <dbReference type="SAM" id="MobiDB-lite"/>
    </source>
</evidence>
<sequence length="380" mass="42114">METAELGRQVLGGGRNRGTPSAGSKFPPTNWKWRIKSSSSTKLSSNRQHSSNTSPNRAVPTEAGASLVRVLARQSKRPGCQSNKKRAEFRRLCRRSQLFTWRRLIATSGPELEPLRQTTRRSRPCLRMATSSDRPFCFCPTKRCAHQPSSAVWPQSVPPFVHFNPTQPTLPRPHLVQKKCTQLGICEAALLQPQVQQQSADVQPLLPHLATRQTRLPIAAVPISSDHFQFCLCDFCPVGRRCVLHVCGSSIAARADTVAEKKKILLLYAASGNLFSNACLPDVVSASKSVPPASEETPDDRLRLHYAPANPPLVSRHAQADNDIQVYHLWKYSGTDGGGLARLVSCKLVQKVQEHVCLFAKFWLYAKEGKLLLICNATVR</sequence>
<dbReference type="Proteomes" id="UP000784294">
    <property type="component" value="Unassembled WGS sequence"/>
</dbReference>
<proteinExistence type="predicted"/>
<comment type="caution">
    <text evidence="2">The sequence shown here is derived from an EMBL/GenBank/DDBJ whole genome shotgun (WGS) entry which is preliminary data.</text>
</comment>
<keyword evidence="3" id="KW-1185">Reference proteome</keyword>
<organism evidence="2 3">
    <name type="scientific">Protopolystoma xenopodis</name>
    <dbReference type="NCBI Taxonomy" id="117903"/>
    <lineage>
        <taxon>Eukaryota</taxon>
        <taxon>Metazoa</taxon>
        <taxon>Spiralia</taxon>
        <taxon>Lophotrochozoa</taxon>
        <taxon>Platyhelminthes</taxon>
        <taxon>Monogenea</taxon>
        <taxon>Polyopisthocotylea</taxon>
        <taxon>Polystomatidea</taxon>
        <taxon>Polystomatidae</taxon>
        <taxon>Protopolystoma</taxon>
    </lineage>
</organism>
<accession>A0A3S5CCW2</accession>
<feature type="compositionally biased region" description="Polar residues" evidence="1">
    <location>
        <begin position="46"/>
        <end position="56"/>
    </location>
</feature>
<feature type="compositionally biased region" description="Low complexity" evidence="1">
    <location>
        <begin position="36"/>
        <end position="45"/>
    </location>
</feature>
<gene>
    <name evidence="2" type="ORF">PXEA_LOCUS4083</name>
</gene>